<protein>
    <recommendedName>
        <fullName evidence="3">ATPase</fullName>
    </recommendedName>
</protein>
<evidence type="ECO:0000313" key="1">
    <source>
        <dbReference type="EMBL" id="KOY13886.1"/>
    </source>
</evidence>
<dbReference type="RefSeq" id="WP_053783119.1">
    <property type="nucleotide sequence ID" value="NZ_LITU01000075.1"/>
</dbReference>
<comment type="caution">
    <text evidence="1">The sequence shown here is derived from an EMBL/GenBank/DDBJ whole genome shotgun (WGS) entry which is preliminary data.</text>
</comment>
<proteinExistence type="predicted"/>
<dbReference type="AlphaFoldDB" id="A0A0M9BLI1"/>
<accession>A0A0M9BLI1</accession>
<dbReference type="PATRIC" id="fig|1705561.3.peg.4939"/>
<dbReference type="EMBL" id="LITU01000075">
    <property type="protein sequence ID" value="KOY13886.1"/>
    <property type="molecule type" value="Genomic_DNA"/>
</dbReference>
<keyword evidence="2" id="KW-1185">Reference proteome</keyword>
<evidence type="ECO:0008006" key="3">
    <source>
        <dbReference type="Google" id="ProtNLM"/>
    </source>
</evidence>
<organism evidence="1 2">
    <name type="scientific">Paenibacillus xylanivorans</name>
    <dbReference type="NCBI Taxonomy" id="1705561"/>
    <lineage>
        <taxon>Bacteria</taxon>
        <taxon>Bacillati</taxon>
        <taxon>Bacillota</taxon>
        <taxon>Bacilli</taxon>
        <taxon>Bacillales</taxon>
        <taxon>Paenibacillaceae</taxon>
        <taxon>Paenibacillus</taxon>
    </lineage>
</organism>
<dbReference type="OrthoDB" id="9179688at2"/>
<gene>
    <name evidence="1" type="ORF">AMS66_23575</name>
</gene>
<dbReference type="NCBIfam" id="NF047389">
    <property type="entry name" value="ATPase_Sll1717"/>
    <property type="match status" value="1"/>
</dbReference>
<reference evidence="1 2" key="1">
    <citation type="submission" date="2015-08" db="EMBL/GenBank/DDBJ databases">
        <title>Draft genome sequence of cellulolytic and xylanolytic Paenibacillus sp. A59, isolated from a decaying forest soil from Patagonia, Argentina.</title>
        <authorList>
            <person name="Ghio S."/>
            <person name="Caceres A.M."/>
            <person name="Talia P."/>
            <person name="Grasso D."/>
            <person name="Campos E."/>
        </authorList>
    </citation>
    <scope>NUCLEOTIDE SEQUENCE [LARGE SCALE GENOMIC DNA]</scope>
    <source>
        <strain evidence="1 2">A59</strain>
    </source>
</reference>
<name>A0A0M9BLI1_9BACL</name>
<evidence type="ECO:0000313" key="2">
    <source>
        <dbReference type="Proteomes" id="UP000037688"/>
    </source>
</evidence>
<sequence length="514" mass="59538">MLKLSDLYLGDIDAKYELLSNSPEEKDRFVKSFLIPENVIIEHFLTGRKYYITGLKGTGKTALLRYISISAEKAVGAATSFILFKTQFSEDDRKDLTNFAGATVIDTEDIPDDIDYENIWRWYIHRHIVQQIIDREIPMFVENREWNKYKTCVLAPKLGNEDSGIASKLPKIKNGSIELGAGLTDISGKLGLEFEYDDNDKTKVKFNSIVRQADNLFNKLSSDIASMLIFIDELELSHLTKNIYERDIKLIRDLIIAVEQFNTLCKESSKNIKIICAVRSEVLSAISSSGKEINKPVSSFGVPVIWHQSGGDILKHPILKILVQRIISSESVYNEKTRTPIEVWNKWFPDKVQSTRVTDYILHRTWYRPRDIIRLLTLAQNQFPSETKFSHKVFDGIRKQYSIDSWTEMAEELRATYNQEEIDGIRRLLYGYKPYFIYKDFQVRSEELSITYDSIKILLDNHRLSNIVIHLFRIGIIGNVSKDGKNRWAFRGDDEVILEKRLAIHRALWQYLSV</sequence>
<dbReference type="InterPro" id="IPR059206">
    <property type="entry name" value="Sll1717-like"/>
</dbReference>
<dbReference type="Proteomes" id="UP000037688">
    <property type="component" value="Unassembled WGS sequence"/>
</dbReference>